<feature type="domain" description="N-acetyltransferase" evidence="1">
    <location>
        <begin position="8"/>
        <end position="94"/>
    </location>
</feature>
<dbReference type="SUPFAM" id="SSF55729">
    <property type="entry name" value="Acyl-CoA N-acyltransferases (Nat)"/>
    <property type="match status" value="1"/>
</dbReference>
<comment type="caution">
    <text evidence="2">The sequence shown here is derived from an EMBL/GenBank/DDBJ whole genome shotgun (WGS) entry which is preliminary data.</text>
</comment>
<dbReference type="PANTHER" id="PTHR31435:SF10">
    <property type="entry name" value="BSR4717 PROTEIN"/>
    <property type="match status" value="1"/>
</dbReference>
<keyword evidence="3" id="KW-1185">Reference proteome</keyword>
<dbReference type="PROSITE" id="PS51729">
    <property type="entry name" value="GNAT_YJDJ"/>
    <property type="match status" value="1"/>
</dbReference>
<proteinExistence type="predicted"/>
<dbReference type="EMBL" id="RSEC01000048">
    <property type="protein sequence ID" value="RSD16489.1"/>
    <property type="molecule type" value="Genomic_DNA"/>
</dbReference>
<evidence type="ECO:0000259" key="1">
    <source>
        <dbReference type="PROSITE" id="PS51729"/>
    </source>
</evidence>
<protein>
    <submittedName>
        <fullName evidence="2">N-acetyltransferase</fullName>
    </submittedName>
</protein>
<dbReference type="Proteomes" id="UP000267081">
    <property type="component" value="Unassembled WGS sequence"/>
</dbReference>
<reference evidence="2 3" key="1">
    <citation type="submission" date="2018-12" db="EMBL/GenBank/DDBJ databases">
        <title>Amycolatopsis eburnea sp. nov. actinomycete associate with arbuscular mycorrhiza fungal spore.</title>
        <authorList>
            <person name="Lumyong S."/>
            <person name="Chaiya L."/>
        </authorList>
    </citation>
    <scope>NUCLEOTIDE SEQUENCE [LARGE SCALE GENOMIC DNA]</scope>
    <source>
        <strain evidence="2 3">GLM-1</strain>
    </source>
</reference>
<dbReference type="GO" id="GO:0016740">
    <property type="term" value="F:transferase activity"/>
    <property type="evidence" value="ECO:0007669"/>
    <property type="project" value="UniProtKB-KW"/>
</dbReference>
<evidence type="ECO:0000313" key="3">
    <source>
        <dbReference type="Proteomes" id="UP000267081"/>
    </source>
</evidence>
<dbReference type="Gene3D" id="3.40.630.30">
    <property type="match status" value="1"/>
</dbReference>
<dbReference type="AlphaFoldDB" id="A0A427T7Z3"/>
<dbReference type="RefSeq" id="WP_125311525.1">
    <property type="nucleotide sequence ID" value="NZ_RSEC01000048.1"/>
</dbReference>
<organism evidence="2 3">
    <name type="scientific">Amycolatopsis eburnea</name>
    <dbReference type="NCBI Taxonomy" id="2267691"/>
    <lineage>
        <taxon>Bacteria</taxon>
        <taxon>Bacillati</taxon>
        <taxon>Actinomycetota</taxon>
        <taxon>Actinomycetes</taxon>
        <taxon>Pseudonocardiales</taxon>
        <taxon>Pseudonocardiaceae</taxon>
        <taxon>Amycolatopsis</taxon>
    </lineage>
</organism>
<dbReference type="InterPro" id="IPR045057">
    <property type="entry name" value="Gcn5-rel_NAT"/>
</dbReference>
<gene>
    <name evidence="2" type="ORF">EIY87_22890</name>
</gene>
<name>A0A427T7Z3_9PSEU</name>
<dbReference type="OrthoDB" id="5405911at2"/>
<keyword evidence="2" id="KW-0808">Transferase</keyword>
<dbReference type="Pfam" id="PF14542">
    <property type="entry name" value="Acetyltransf_CG"/>
    <property type="match status" value="1"/>
</dbReference>
<dbReference type="PANTHER" id="PTHR31435">
    <property type="entry name" value="PROTEIN NATD1"/>
    <property type="match status" value="1"/>
</dbReference>
<dbReference type="InterPro" id="IPR016181">
    <property type="entry name" value="Acyl_CoA_acyltransferase"/>
</dbReference>
<accession>A0A427T7Z3</accession>
<dbReference type="InterPro" id="IPR031165">
    <property type="entry name" value="GNAT_YJDJ"/>
</dbReference>
<sequence>MSDETRVTDNPDESRYEVWVGDELAGMAYYERRGELTVFTHTEIDDAFAGRGLGKALAAGALDDVVAAGRTIVPVCPFIAGYLRKNPGYEDHVRWPKG</sequence>
<evidence type="ECO:0000313" key="2">
    <source>
        <dbReference type="EMBL" id="RSD16489.1"/>
    </source>
</evidence>